<protein>
    <submittedName>
        <fullName evidence="7">Glutamine synthetase</fullName>
    </submittedName>
</protein>
<evidence type="ECO:0000256" key="5">
    <source>
        <dbReference type="RuleBase" id="RU000384"/>
    </source>
</evidence>
<dbReference type="InterPro" id="IPR014746">
    <property type="entry name" value="Gln_synth/guanido_kin_cat_dom"/>
</dbReference>
<keyword evidence="8" id="KW-1185">Reference proteome</keyword>
<comment type="caution">
    <text evidence="7">The sequence shown here is derived from an EMBL/GenBank/DDBJ whole genome shotgun (WGS) entry which is preliminary data.</text>
</comment>
<name>A0A225NGF7_9RHOB</name>
<dbReference type="Pfam" id="PF00120">
    <property type="entry name" value="Gln-synt_C"/>
    <property type="match status" value="1"/>
</dbReference>
<dbReference type="SUPFAM" id="SSF55931">
    <property type="entry name" value="Glutamine synthetase/guanido kinase"/>
    <property type="match status" value="1"/>
</dbReference>
<dbReference type="AlphaFoldDB" id="A0A225NGF7"/>
<dbReference type="PANTHER" id="PTHR43785">
    <property type="entry name" value="GAMMA-GLUTAMYLPUTRESCINE SYNTHETASE"/>
    <property type="match status" value="1"/>
</dbReference>
<evidence type="ECO:0000313" key="8">
    <source>
        <dbReference type="Proteomes" id="UP000215377"/>
    </source>
</evidence>
<dbReference type="Gene3D" id="3.30.590.10">
    <property type="entry name" value="Glutamine synthetase/guanido kinase, catalytic domain"/>
    <property type="match status" value="1"/>
</dbReference>
<dbReference type="PROSITE" id="PS51987">
    <property type="entry name" value="GS_CATALYTIC"/>
    <property type="match status" value="1"/>
</dbReference>
<dbReference type="InterPro" id="IPR008146">
    <property type="entry name" value="Gln_synth_cat_dom"/>
</dbReference>
<proteinExistence type="inferred from homology"/>
<keyword evidence="3" id="KW-0460">Magnesium</keyword>
<dbReference type="GO" id="GO:0004356">
    <property type="term" value="F:glutamine synthetase activity"/>
    <property type="evidence" value="ECO:0007669"/>
    <property type="project" value="InterPro"/>
</dbReference>
<evidence type="ECO:0000256" key="1">
    <source>
        <dbReference type="ARBA" id="ARBA00001946"/>
    </source>
</evidence>
<accession>A0A225NGF7</accession>
<dbReference type="GO" id="GO:0006542">
    <property type="term" value="P:glutamine biosynthetic process"/>
    <property type="evidence" value="ECO:0007669"/>
    <property type="project" value="InterPro"/>
</dbReference>
<sequence>MSPTAYPTIRIAACDLNGRMRGKRVPGRQLGSMDKGVRMPFSALNVDLWGHDIENSPLVFETGDADGVLVPTGRGPVPMPWLDRPSALVPMTMRTESGKPFAGDPRAALEAVLGRYAARGWEVVAATEMEFTLVDDSGDTLLPVIDPHSGRRLAHGAVLSIQELDAFDAFFSDLYEGCEEMGIPADNAIAESGVGQFEVTLTHQGALRAADDAWLFKALVQGLARKYKMAATFMAKPYMDDAGNGMHVHFSVLDREGRNIFSDGGAMGTPLLMNAVAGCLQAMPDSSLIFAPFGNSYDRLVPGAHAPTAAVWAYENRTAAIRIPGGPPAARRVEHRSAGGDVNPYLLLAVVLGAGLVGIEDGLTPPEPIQGNAYAIKEAPQIAADWATAIDRLENSALMARILPPDLIRYLVMTKRQEHAVFAGMDPDRHWESLIETA</sequence>
<comment type="cofactor">
    <cofactor evidence="1">
        <name>Mg(2+)</name>
        <dbReference type="ChEBI" id="CHEBI:18420"/>
    </cofactor>
</comment>
<gene>
    <name evidence="7" type="ORF">ATO3_16005</name>
</gene>
<evidence type="ECO:0000256" key="3">
    <source>
        <dbReference type="ARBA" id="ARBA00022842"/>
    </source>
</evidence>
<organism evidence="7 8">
    <name type="scientific">Marinibacterium profundimaris</name>
    <dbReference type="NCBI Taxonomy" id="1679460"/>
    <lineage>
        <taxon>Bacteria</taxon>
        <taxon>Pseudomonadati</taxon>
        <taxon>Pseudomonadota</taxon>
        <taxon>Alphaproteobacteria</taxon>
        <taxon>Rhodobacterales</taxon>
        <taxon>Paracoccaceae</taxon>
        <taxon>Marinibacterium</taxon>
    </lineage>
</organism>
<dbReference type="EMBL" id="AQQR01000006">
    <property type="protein sequence ID" value="OWU72577.1"/>
    <property type="molecule type" value="Genomic_DNA"/>
</dbReference>
<evidence type="ECO:0000256" key="4">
    <source>
        <dbReference type="PROSITE-ProRule" id="PRU01331"/>
    </source>
</evidence>
<evidence type="ECO:0000259" key="6">
    <source>
        <dbReference type="PROSITE" id="PS51987"/>
    </source>
</evidence>
<reference evidence="7 8" key="1">
    <citation type="submission" date="2013-04" db="EMBL/GenBank/DDBJ databases">
        <title>Oceanicola sp. 22II1-22F33 Genome Sequencing.</title>
        <authorList>
            <person name="Lai Q."/>
            <person name="Li G."/>
            <person name="Shao Z."/>
        </authorList>
    </citation>
    <scope>NUCLEOTIDE SEQUENCE [LARGE SCALE GENOMIC DNA]</scope>
    <source>
        <strain evidence="7 8">22II1-22F33</strain>
    </source>
</reference>
<evidence type="ECO:0000313" key="7">
    <source>
        <dbReference type="EMBL" id="OWU72577.1"/>
    </source>
</evidence>
<evidence type="ECO:0000256" key="2">
    <source>
        <dbReference type="ARBA" id="ARBA00022598"/>
    </source>
</evidence>
<keyword evidence="2" id="KW-0436">Ligase</keyword>
<dbReference type="PROSITE" id="PS00181">
    <property type="entry name" value="GLNA_ATP"/>
    <property type="match status" value="1"/>
</dbReference>
<dbReference type="RefSeq" id="WP_088650892.1">
    <property type="nucleotide sequence ID" value="NZ_AQQR01000006.1"/>
</dbReference>
<dbReference type="Proteomes" id="UP000215377">
    <property type="component" value="Unassembled WGS sequence"/>
</dbReference>
<dbReference type="InterPro" id="IPR036651">
    <property type="entry name" value="Gln_synt_N_sf"/>
</dbReference>
<dbReference type="GO" id="GO:0006598">
    <property type="term" value="P:polyamine catabolic process"/>
    <property type="evidence" value="ECO:0007669"/>
    <property type="project" value="TreeGrafter"/>
</dbReference>
<dbReference type="OrthoDB" id="9807095at2"/>
<feature type="domain" description="GS catalytic" evidence="6">
    <location>
        <begin position="105"/>
        <end position="438"/>
    </location>
</feature>
<dbReference type="PANTHER" id="PTHR43785:SF12">
    <property type="entry name" value="TYPE-1 GLUTAMINE SYNTHETASE 2"/>
    <property type="match status" value="1"/>
</dbReference>
<comment type="similarity">
    <text evidence="4 5">Belongs to the glutamine synthetase family.</text>
</comment>
<dbReference type="SUPFAM" id="SSF54368">
    <property type="entry name" value="Glutamine synthetase, N-terminal domain"/>
    <property type="match status" value="1"/>
</dbReference>
<dbReference type="SMART" id="SM01230">
    <property type="entry name" value="Gln-synt_C"/>
    <property type="match status" value="1"/>
</dbReference>
<dbReference type="InterPro" id="IPR027303">
    <property type="entry name" value="Gln_synth_gly_rich_site"/>
</dbReference>